<dbReference type="PDBsum" id="6OBJ"/>
<dbReference type="PDB" id="3DVO">
    <property type="method" value="X-ray"/>
    <property type="resolution" value="1.89 A"/>
    <property type="chains" value="A/B/C/D=2-339"/>
</dbReference>
<dbReference type="PDB" id="7S8D">
    <property type="method" value="X-ray"/>
    <property type="resolution" value="2.02 A"/>
    <property type="chains" value="A/B=1-339"/>
</dbReference>
<feature type="binding site" evidence="4">
    <location>
        <position position="188"/>
    </location>
    <ligand>
        <name>Mn(2+)</name>
        <dbReference type="ChEBI" id="CHEBI:29035"/>
        <label>2</label>
    </ligand>
</feature>
<evidence type="ECO:0007829" key="6">
    <source>
        <dbReference type="PDB" id="3MQY"/>
    </source>
</evidence>
<feature type="binding site" evidence="6">
    <location>
        <position position="103"/>
    </location>
    <ligand>
        <name>Mg(2+)</name>
        <dbReference type="ChEBI" id="CHEBI:18420"/>
        <label>1</label>
    </ligand>
</feature>
<dbReference type="PDB" id="9BGJ">
    <property type="method" value="EM"/>
    <property type="resolution" value="3.34 A"/>
    <property type="chains" value="A/B=1-339"/>
</dbReference>
<keyword evidence="2 3" id="KW-0106">Calcium</keyword>
<dbReference type="GO" id="GO:0046872">
    <property type="term" value="F:metal ion binding"/>
    <property type="evidence" value="ECO:0007669"/>
    <property type="project" value="UniProtKB-KW"/>
</dbReference>
<feature type="binding site" evidence="2 3">
    <location>
        <position position="188"/>
    </location>
    <ligand>
        <name>Ca(2+)</name>
        <dbReference type="ChEBI" id="CHEBI:29108"/>
        <label>6</label>
    </ligand>
</feature>
<feature type="binding site" evidence="12">
    <location>
        <position position="188"/>
    </location>
    <ligand>
        <name>Ca(2+)</name>
        <dbReference type="ChEBI" id="CHEBI:29108"/>
        <label>4</label>
    </ligand>
</feature>
<accession>Q9F6L0</accession>
<dbReference type="EvolutionaryTrace" id="Q9F6L0"/>
<feature type="binding site" evidence="12">
    <location>
        <position position="241"/>
    </location>
    <ligand>
        <name>Ca(2+)</name>
        <dbReference type="ChEBI" id="CHEBI:29108"/>
        <label>4</label>
    </ligand>
</feature>
<feature type="binding site" evidence="14">
    <location>
        <position position="188"/>
    </location>
    <ligand>
        <name>Mg(2+)</name>
        <dbReference type="ChEBI" id="CHEBI:18420"/>
        <label>2</label>
    </ligand>
</feature>
<feature type="binding site" evidence="14">
    <location>
        <position position="103"/>
    </location>
    <ligand>
        <name>Mg(2+)</name>
        <dbReference type="ChEBI" id="CHEBI:18420"/>
        <label>2</label>
    </ligand>
</feature>
<dbReference type="PDB" id="3MQ6">
    <property type="method" value="X-ray"/>
    <property type="resolution" value="2.00 A"/>
    <property type="chains" value="A/B/C/D/E/F/G/H=2-339"/>
</dbReference>
<reference evidence="5" key="3">
    <citation type="journal article" date="2010" name="PLoS Biol.">
        <title>Domain swapping in allosteric modulation of DNA specificity.</title>
        <authorList>
            <person name="Park C.K."/>
            <person name="Joshi H.K."/>
            <person name="Agrawal A."/>
            <person name="Ghare M.I."/>
            <person name="Little E.J."/>
            <person name="Dunten P.W."/>
            <person name="Bitinaite J."/>
            <person name="Horton N.C."/>
        </authorList>
    </citation>
    <scope>X-RAY CRYSTALLOGRAPHY (2.00 ANGSTROMS) OF 2-339 IN COMPLEX WITH CALCIUM</scope>
</reference>
<dbReference type="PDB" id="7SS5">
    <property type="method" value="EM"/>
    <property type="resolution" value="2.70 A"/>
    <property type="chains" value="A/B=1-339"/>
</dbReference>
<keyword evidence="2 3" id="KW-0479">Metal-binding</keyword>
<evidence type="ECO:0007829" key="9">
    <source>
        <dbReference type="PDB" id="4C3G"/>
    </source>
</evidence>
<evidence type="ECO:0007829" key="3">
    <source>
        <dbReference type="PDB" id="3DVO"/>
    </source>
</evidence>
<dbReference type="AlphaFoldDB" id="Q9F6L0"/>
<evidence type="ECO:0007829" key="12">
    <source>
        <dbReference type="PDB" id="7SS5"/>
    </source>
</evidence>
<dbReference type="PDB" id="3N78">
    <property type="method" value="X-ray"/>
    <property type="resolution" value="2.95 A"/>
    <property type="chains" value="A/B=2-339"/>
</dbReference>
<dbReference type="PDBsum" id="3MQY"/>
<reference evidence="11 12" key="7">
    <citation type="journal article" date="2022" name="J. Biol. Chem.">
        <title>Pretransition state and apo structures of the filament-forming enzyme SgrAI elucidate mechanisms of activation and substrate specificity.</title>
        <authorList>
            <person name="Shan Z."/>
            <person name="Ghadirian N."/>
            <person name="Lyumkis D."/>
            <person name="Horton N.C."/>
        </authorList>
    </citation>
    <scope>STRUCTURE BY ELECTRON MICROSCOPY (2.70 ANGSTROMS)</scope>
</reference>
<feature type="binding site" evidence="8">
    <location>
        <position position="90"/>
    </location>
    <ligand>
        <name>Ca(2+)</name>
        <dbReference type="ChEBI" id="CHEBI:29108"/>
        <label>1</label>
    </ligand>
</feature>
<evidence type="ECO:0007829" key="10">
    <source>
        <dbReference type="PDB" id="6OBJ"/>
    </source>
</evidence>
<evidence type="ECO:0007829" key="8">
    <source>
        <dbReference type="PDB" id="3N7B"/>
    </source>
</evidence>
<dbReference type="GO" id="GO:0042802">
    <property type="term" value="F:identical protein binding"/>
    <property type="evidence" value="ECO:0000353"/>
    <property type="project" value="IntAct"/>
</dbReference>
<reference evidence="10" key="6">
    <citation type="journal article" date="2019" name="Structure">
        <title>Mechanism of Filamentation-Induced Allosteric Activation of the SgrAI Endonuclease.</title>
        <authorList>
            <person name="Polley S."/>
            <person name="Lyumkis D."/>
            <person name="Horton N.C."/>
        </authorList>
    </citation>
    <scope>STRUCTURE BY ELECTRON MICROSCOPY (3.50 ANGSTROMS) IN COMPLEX WITH MG(2+)</scope>
</reference>
<feature type="binding site" evidence="4">
    <location>
        <position position="150"/>
    </location>
    <ligand>
        <name>Mn(2+)</name>
        <dbReference type="ChEBI" id="CHEBI:29035"/>
        <label>1</label>
    </ligand>
</feature>
<dbReference type="Gene3D" id="3.40.91.10">
    <property type="match status" value="1"/>
</dbReference>
<dbReference type="CDD" id="cd22360">
    <property type="entry name" value="SgrAI-like"/>
    <property type="match status" value="1"/>
</dbReference>
<reference evidence="13 14" key="8">
    <citation type="journal article" date="2024" name="J. Biol. Chem.">
        <title>Two-metal ion mechanism of DNA cleavage by activated, filamentous SgrAI.</title>
        <authorList>
            <person name="Shan Z."/>
            <person name="Rivero-Gamez A."/>
            <person name="Lyumkis D."/>
            <person name="Horton N.C."/>
        </authorList>
    </citation>
    <scope>STRUCTURE BY ELECTRON MICROSCOPY (3.05 ANGSTROMS) IN COMPLEX WITH MG(2+)</scope>
</reference>
<evidence type="ECO:0000313" key="1">
    <source>
        <dbReference type="EMBL" id="AAG31559.1"/>
    </source>
</evidence>
<reference evidence="6 7" key="4">
    <citation type="journal article" date="2011" name="Acta Crystallogr. D">
        <title>New clues in the allosteric activation of DNA cleavage by SgrAI: structures of SgrAI bound to cleaved primary-site DNA and uncleaved secondary-site DNA.</title>
        <authorList>
            <person name="Little E.J."/>
            <person name="Dunten P.W."/>
            <person name="Bitinaite J."/>
            <person name="Horton N.C."/>
        </authorList>
    </citation>
    <scope>X-RAY CRYSTALLOGRAPHY (2.00 ANGSTROMS) OF 2-339 IN COMPLEX WITH CALCIUM AND MAGNESIUM</scope>
</reference>
<dbReference type="SMR" id="Q9F6L0"/>
<feature type="binding site" evidence="2 3">
    <location>
        <position position="241"/>
    </location>
    <ligand>
        <name>Ca(2+)</name>
        <dbReference type="ChEBI" id="CHEBI:29108"/>
        <label>6</label>
    </ligand>
</feature>
<dbReference type="PDB" id="3DPG">
    <property type="method" value="X-ray"/>
    <property type="resolution" value="1.91 A"/>
    <property type="chains" value="A/B=2-339"/>
</dbReference>
<feature type="binding site" evidence="6">
    <location>
        <position position="149"/>
    </location>
    <ligand>
        <name>Mg(2+)</name>
        <dbReference type="ChEBI" id="CHEBI:18420"/>
        <label>1</label>
    </ligand>
</feature>
<dbReference type="PDBsum" id="3DPG"/>
<feature type="binding site" evidence="12">
    <location>
        <position position="150"/>
    </location>
    <ligand>
        <name>Ca(2+)</name>
        <dbReference type="ChEBI" id="CHEBI:29108"/>
        <label>3</label>
    </ligand>
</feature>
<feature type="binding site" evidence="6 7">
    <location>
        <position position="241"/>
    </location>
    <ligand>
        <name>Mg(2+)</name>
        <dbReference type="ChEBI" id="CHEBI:18420"/>
        <label>3</label>
    </ligand>
</feature>
<feature type="binding site" evidence="2 11">
    <location>
        <position position="188"/>
    </location>
    <ligand>
        <name>Ca(2+)</name>
        <dbReference type="ChEBI" id="CHEBI:29108"/>
        <label>2</label>
    </ligand>
</feature>
<feature type="binding site" evidence="4">
    <location>
        <position position="103"/>
    </location>
    <ligand>
        <name>Mn(2+)</name>
        <dbReference type="ChEBI" id="CHEBI:29035"/>
        <label>1</label>
    </ligand>
</feature>
<dbReference type="PDB" id="9BGI">
    <property type="method" value="EM"/>
    <property type="resolution" value="3.05 A"/>
    <property type="chains" value="A/B=1-339"/>
</dbReference>
<reference evidence="2 3" key="2">
    <citation type="journal article" date="2008" name="Nucleic Acids Res.">
        <title>The structure of SgrAI bound to DNA; recognition of an 8 base pair target.</title>
        <authorList>
            <person name="Dunten P.W."/>
            <person name="Little E.J."/>
            <person name="Gregory M.T."/>
            <person name="Manohar V.M."/>
            <person name="Dalton M."/>
            <person name="Hough D."/>
            <person name="Bitinaite J."/>
            <person name="Horton N.C."/>
        </authorList>
    </citation>
    <scope>X-RAY CRYSTALLOGRAPHY (1.89 ANGSTROMS) OF 2-339 IN COMPLEX WITH CALCIUM AND MANGANESE</scope>
</reference>
<feature type="binding site" evidence="6">
    <location>
        <position position="188"/>
    </location>
    <ligand>
        <name>Mg(2+)</name>
        <dbReference type="ChEBI" id="CHEBI:18420"/>
        <label>1</label>
    </ligand>
</feature>
<feature type="binding site" evidence="6">
    <location>
        <position position="150"/>
    </location>
    <ligand>
        <name>Mg(2+)</name>
        <dbReference type="ChEBI" id="CHEBI:18420"/>
        <label>1</label>
    </ligand>
</feature>
<feature type="binding site" evidence="2 3">
    <location>
        <position position="149"/>
    </location>
    <ligand>
        <name>Ca(2+)</name>
        <dbReference type="ChEBI" id="CHEBI:29108"/>
        <label>2</label>
    </ligand>
</feature>
<proteinExistence type="evidence at protein level"/>
<dbReference type="REBASE" id="1673">
    <property type="entry name" value="SgrAI"/>
</dbReference>
<dbReference type="EMDB" id="EMD-44513"/>
<name>Q9F6L0_STRGR</name>
<dbReference type="EMDB" id="EMD-2441"/>
<evidence type="ECO:0007829" key="5">
    <source>
        <dbReference type="PDB" id="3MQ6"/>
    </source>
</evidence>
<feature type="binding site" evidence="2 3">
    <location>
        <position position="103"/>
    </location>
    <ligand>
        <name>Ca(2+)</name>
        <dbReference type="ChEBI" id="CHEBI:29108"/>
        <label>2</label>
    </ligand>
</feature>
<organism evidence="1">
    <name type="scientific">Streptomyces griseus</name>
    <dbReference type="NCBI Taxonomy" id="1911"/>
    <lineage>
        <taxon>Bacteria</taxon>
        <taxon>Bacillati</taxon>
        <taxon>Actinomycetota</taxon>
        <taxon>Actinomycetes</taxon>
        <taxon>Kitasatosporales</taxon>
        <taxon>Streptomycetaceae</taxon>
        <taxon>Streptomyces</taxon>
    </lineage>
</organism>
<dbReference type="EMDB" id="EMD-25404"/>
<feature type="binding site" evidence="5">
    <location>
        <position position="153"/>
    </location>
    <ligand>
        <name>Ca(2+)</name>
        <dbReference type="ChEBI" id="CHEBI:29108"/>
        <label>5</label>
    </ligand>
</feature>
<evidence type="ECO:0007829" key="4">
    <source>
        <dbReference type="PDB" id="3DW9"/>
    </source>
</evidence>
<reference evidence="1" key="1">
    <citation type="submission" date="2000-07" db="EMBL/GenBank/DDBJ databases">
        <title>SgrAI restriction-modification system.</title>
        <authorList>
            <person name="Higgins L.S."/>
            <person name="Kong H."/>
        </authorList>
    </citation>
    <scope>NUCLEOTIDE SEQUENCE</scope>
</reference>
<keyword evidence="2 3" id="KW-0002">3D-structure</keyword>
<evidence type="ECO:0007829" key="2">
    <source>
        <dbReference type="PDB" id="3DPG"/>
    </source>
</evidence>
<dbReference type="InterPro" id="IPR011335">
    <property type="entry name" value="Restrct_endonuc-II-like"/>
</dbReference>
<dbReference type="EMBL" id="AF290880">
    <property type="protein sequence ID" value="AAG31559.1"/>
    <property type="molecule type" value="Genomic_DNA"/>
</dbReference>
<dbReference type="EMDB" id="EMD-20015"/>
<feature type="binding site" evidence="4">
    <location>
        <position position="149"/>
    </location>
    <ligand>
        <name>Mn(2+)</name>
        <dbReference type="ChEBI" id="CHEBI:29035"/>
        <label>1</label>
    </ligand>
</feature>
<evidence type="ECO:0007829" key="14">
    <source>
        <dbReference type="PDB" id="9BGJ"/>
    </source>
</evidence>
<evidence type="ECO:0007829" key="7">
    <source>
        <dbReference type="PDB" id="3N78"/>
    </source>
</evidence>
<dbReference type="PDBsum" id="3N78"/>
<feature type="binding site" evidence="12">
    <location>
        <position position="103"/>
    </location>
    <ligand>
        <name>Ca(2+)</name>
        <dbReference type="ChEBI" id="CHEBI:29108"/>
        <label>3</label>
    </ligand>
</feature>
<dbReference type="PDBsum" id="4C3G"/>
<dbReference type="PDBsum" id="3DVO"/>
<dbReference type="PDB" id="3N7B">
    <property type="method" value="X-ray"/>
    <property type="resolution" value="2.65 A"/>
    <property type="chains" value="A/B=2-339"/>
</dbReference>
<dbReference type="Pfam" id="PF07832">
    <property type="entry name" value="Bse634I"/>
    <property type="match status" value="1"/>
</dbReference>
<dbReference type="PDBsum" id="3DW9"/>
<dbReference type="PDBsum" id="3N7B"/>
<dbReference type="DIP" id="DIP-58956N"/>
<dbReference type="SUPFAM" id="SSF52980">
    <property type="entry name" value="Restriction endonuclease-like"/>
    <property type="match status" value="1"/>
</dbReference>
<gene>
    <name evidence="1" type="primary">sgraIR</name>
</gene>
<protein>
    <submittedName>
        <fullName evidence="1">SgraIR restriction enzyme</fullName>
    </submittedName>
</protein>
<dbReference type="PDB" id="3DW9">
    <property type="method" value="X-ray"/>
    <property type="resolution" value="2.20 A"/>
    <property type="chains" value="A/B=2-339"/>
</dbReference>
<evidence type="ECO:0007829" key="13">
    <source>
        <dbReference type="PDB" id="9BGI"/>
    </source>
</evidence>
<feature type="binding site" evidence="4">
    <location>
        <position position="241"/>
    </location>
    <ligand>
        <name>Mn(2+)</name>
        <dbReference type="ChEBI" id="CHEBI:29035"/>
        <label>2</label>
    </ligand>
</feature>
<dbReference type="EMDB" id="EMD-44514"/>
<comment type="interaction">
    <interactant intactId="EBI-15898299">
        <id>Q9F6L0</id>
    </interactant>
    <interactant intactId="EBI-15898299">
        <id>Q9F6L0</id>
        <label>sgraIR</label>
    </interactant>
    <organismsDiffer>false</organismsDiffer>
    <experiments>3</experiments>
</comment>
<dbReference type="PDBsum" id="3MQ6"/>
<feature type="binding site" evidence="6 7">
    <location>
        <position position="188"/>
    </location>
    <ligand>
        <name>Mg(2+)</name>
        <dbReference type="ChEBI" id="CHEBI:18420"/>
        <label>3</label>
    </ligand>
</feature>
<reference evidence="9" key="5">
    <citation type="journal article" date="2013" name="Structure">
        <title>Allosteric regulation of DNA cleavage and sequence-specificity through run-on oligomerization.</title>
        <authorList>
            <person name="Lyumkis D."/>
            <person name="Talley H."/>
            <person name="Stewart A."/>
            <person name="Shah S."/>
            <person name="Park C.K."/>
            <person name="Tama F."/>
            <person name="Potter C.S."/>
            <person name="Carragher B."/>
            <person name="Horton N.C."/>
        </authorList>
    </citation>
    <scope>STRUCTURE BY ELECTRON MICROSCOPY (8.60 ANGSTROMS) OF 2-338</scope>
</reference>
<feature type="binding site" evidence="2 3">
    <location>
        <position position="150"/>
    </location>
    <ligand>
        <name>Ca(2+)</name>
        <dbReference type="ChEBI" id="CHEBI:29108"/>
        <label>2</label>
    </ligand>
</feature>
<feature type="binding site" evidence="12">
    <location>
        <position position="103"/>
    </location>
    <ligand>
        <name>Ca(2+)</name>
        <dbReference type="ChEBI" id="CHEBI:29108"/>
        <label>4</label>
    </ligand>
</feature>
<dbReference type="PDB" id="6OBJ">
    <property type="method" value="EM"/>
    <property type="resolution" value="3.50 A"/>
    <property type="chains" value="A/B=1-339"/>
</dbReference>
<sequence>MPFTYSIEATRNLATTERCIQDIRNAPVRNRSTQFQLAQQNMLAYTFGEVIPGFASAGINGMNYRDVIGRPVENAVTEGTHFFRDDFRVDSNAKAKVAGDIFEIVSSAVMWNCAARWNSLMVGEGWRSQPRYSRPTLSPSPRRQVAVLNLPRSFDWVSLLVPESQEVIEEFRAGLRKDGLGLPTSTPDLAVVVLPEEFQNDEMWREEIAGLTRPNQILLSGAYQRLQGRVQPGEISLAVAFKRSLRSDRLYQPLYEANVMQLLLEGKLGAPKVEFEVHTLAPEGTNAFVTYEAASLYGLAEGRSAVHRAIRELYVPPTAADLARRFFAFLNERMELVNG</sequence>
<evidence type="ECO:0007829" key="11">
    <source>
        <dbReference type="PDB" id="7S8D"/>
    </source>
</evidence>
<feature type="binding site" evidence="4">
    <location>
        <position position="188"/>
    </location>
    <ligand>
        <name>Mn(2+)</name>
        <dbReference type="ChEBI" id="CHEBI:29035"/>
        <label>1</label>
    </ligand>
</feature>
<dbReference type="InterPro" id="IPR012415">
    <property type="entry name" value="Restrct_endonuc_II_Cfr10I"/>
</dbReference>
<dbReference type="PDB" id="4C3G">
    <property type="method" value="EM"/>
    <property type="resolution" value="8.60 A"/>
    <property type="chains" value="A/B=2-338"/>
</dbReference>
<feature type="binding site" evidence="14">
    <location>
        <position position="241"/>
    </location>
    <ligand>
        <name>Mg(2+)</name>
        <dbReference type="ChEBI" id="CHEBI:18420"/>
        <label>2</label>
    </ligand>
</feature>
<dbReference type="PDB" id="3MQY">
    <property type="method" value="X-ray"/>
    <property type="resolution" value="2.00 A"/>
    <property type="chains" value="A/B=2-339"/>
</dbReference>